<dbReference type="RefSeq" id="WP_284231900.1">
    <property type="nucleotide sequence ID" value="NZ_BSUL01000001.1"/>
</dbReference>
<organism evidence="2 3">
    <name type="scientific">Arenivirga flava</name>
    <dbReference type="NCBI Taxonomy" id="1930060"/>
    <lineage>
        <taxon>Bacteria</taxon>
        <taxon>Bacillati</taxon>
        <taxon>Actinomycetota</taxon>
        <taxon>Actinomycetes</taxon>
        <taxon>Micrococcales</taxon>
        <taxon>Microbacteriaceae</taxon>
        <taxon>Arenivirga</taxon>
    </lineage>
</organism>
<evidence type="ECO:0000313" key="2">
    <source>
        <dbReference type="EMBL" id="GMA28579.1"/>
    </source>
</evidence>
<protein>
    <recommendedName>
        <fullName evidence="4">DUF2975 domain-containing protein</fullName>
    </recommendedName>
</protein>
<dbReference type="EMBL" id="BSUL01000001">
    <property type="protein sequence ID" value="GMA28579.1"/>
    <property type="molecule type" value="Genomic_DNA"/>
</dbReference>
<gene>
    <name evidence="2" type="ORF">GCM10025874_18320</name>
</gene>
<evidence type="ECO:0000313" key="3">
    <source>
        <dbReference type="Proteomes" id="UP001157160"/>
    </source>
</evidence>
<sequence>MSDTSTFERTTERGILYAVGTGALLVGAAAVLLGGTQLIVDAVADAVPLRLEVDHALPGGVGGGTATLIEGAYDSAAVTASGLSAGVVTLLTIARAFELLTTAAVAWSVAWLAWKLLRGRPFAASVANALATAGASLLIGGLLSQGLGGFGAWVAIEELLGDVSPEADPFFPLVMAFDPAPLGFGLATLLIAIAFERGRRLQQDTEGLV</sequence>
<keyword evidence="1" id="KW-0812">Transmembrane</keyword>
<accession>A0AA37UGX5</accession>
<feature type="transmembrane region" description="Helical" evidence="1">
    <location>
        <begin position="126"/>
        <end position="156"/>
    </location>
</feature>
<keyword evidence="1" id="KW-0472">Membrane</keyword>
<keyword evidence="1" id="KW-1133">Transmembrane helix</keyword>
<reference evidence="2 3" key="1">
    <citation type="journal article" date="2014" name="Int. J. Syst. Evol. Microbiol.">
        <title>Complete genome sequence of Corynebacterium casei LMG S-19264T (=DSM 44701T), isolated from a smear-ripened cheese.</title>
        <authorList>
            <consortium name="US DOE Joint Genome Institute (JGI-PGF)"/>
            <person name="Walter F."/>
            <person name="Albersmeier A."/>
            <person name="Kalinowski J."/>
            <person name="Ruckert C."/>
        </authorList>
    </citation>
    <scope>NUCLEOTIDE SEQUENCE [LARGE SCALE GENOMIC DNA]</scope>
    <source>
        <strain evidence="2 3">NBRC 112289</strain>
    </source>
</reference>
<feature type="transmembrane region" description="Helical" evidence="1">
    <location>
        <begin position="93"/>
        <end position="114"/>
    </location>
</feature>
<dbReference type="AlphaFoldDB" id="A0AA37UGX5"/>
<keyword evidence="3" id="KW-1185">Reference proteome</keyword>
<feature type="transmembrane region" description="Helical" evidence="1">
    <location>
        <begin position="176"/>
        <end position="195"/>
    </location>
</feature>
<proteinExistence type="predicted"/>
<feature type="transmembrane region" description="Helical" evidence="1">
    <location>
        <begin position="15"/>
        <end position="40"/>
    </location>
</feature>
<evidence type="ECO:0000256" key="1">
    <source>
        <dbReference type="SAM" id="Phobius"/>
    </source>
</evidence>
<evidence type="ECO:0008006" key="4">
    <source>
        <dbReference type="Google" id="ProtNLM"/>
    </source>
</evidence>
<comment type="caution">
    <text evidence="2">The sequence shown here is derived from an EMBL/GenBank/DDBJ whole genome shotgun (WGS) entry which is preliminary data.</text>
</comment>
<name>A0AA37UGX5_9MICO</name>
<dbReference type="Proteomes" id="UP001157160">
    <property type="component" value="Unassembled WGS sequence"/>
</dbReference>